<dbReference type="NCBIfam" id="TIGR04057">
    <property type="entry name" value="SusC_RagA_signa"/>
    <property type="match status" value="1"/>
</dbReference>
<comment type="similarity">
    <text evidence="8 9">Belongs to the TonB-dependent receptor family.</text>
</comment>
<evidence type="ECO:0000256" key="10">
    <source>
        <dbReference type="SAM" id="SignalP"/>
    </source>
</evidence>
<feature type="signal peptide" evidence="10">
    <location>
        <begin position="1"/>
        <end position="20"/>
    </location>
</feature>
<keyword evidence="3 8" id="KW-1134">Transmembrane beta strand</keyword>
<keyword evidence="6 8" id="KW-0472">Membrane</keyword>
<protein>
    <submittedName>
        <fullName evidence="13">TonB-dependent receptor</fullName>
    </submittedName>
</protein>
<dbReference type="InterPro" id="IPR037066">
    <property type="entry name" value="Plug_dom_sf"/>
</dbReference>
<dbReference type="InterPro" id="IPR023996">
    <property type="entry name" value="TonB-dep_OMP_SusC/RagA"/>
</dbReference>
<dbReference type="Pfam" id="PF13715">
    <property type="entry name" value="CarbopepD_reg_2"/>
    <property type="match status" value="1"/>
</dbReference>
<dbReference type="AlphaFoldDB" id="A0A9D1GP90"/>
<evidence type="ECO:0000256" key="1">
    <source>
        <dbReference type="ARBA" id="ARBA00004571"/>
    </source>
</evidence>
<evidence type="ECO:0000256" key="2">
    <source>
        <dbReference type="ARBA" id="ARBA00022448"/>
    </source>
</evidence>
<dbReference type="PROSITE" id="PS52016">
    <property type="entry name" value="TONB_DEPENDENT_REC_3"/>
    <property type="match status" value="1"/>
</dbReference>
<dbReference type="Proteomes" id="UP000886881">
    <property type="component" value="Unassembled WGS sequence"/>
</dbReference>
<dbReference type="Pfam" id="PF07715">
    <property type="entry name" value="Plug"/>
    <property type="match status" value="1"/>
</dbReference>
<dbReference type="InterPro" id="IPR000531">
    <property type="entry name" value="Beta-barrel_TonB"/>
</dbReference>
<dbReference type="SUPFAM" id="SSF56935">
    <property type="entry name" value="Porins"/>
    <property type="match status" value="1"/>
</dbReference>
<evidence type="ECO:0000313" key="14">
    <source>
        <dbReference type="Proteomes" id="UP000886881"/>
    </source>
</evidence>
<keyword evidence="7 8" id="KW-0998">Cell outer membrane</keyword>
<dbReference type="EMBL" id="DVLC01000110">
    <property type="protein sequence ID" value="HIT47374.1"/>
    <property type="molecule type" value="Genomic_DNA"/>
</dbReference>
<dbReference type="InterPro" id="IPR012910">
    <property type="entry name" value="Plug_dom"/>
</dbReference>
<dbReference type="Gene3D" id="2.60.40.1120">
    <property type="entry name" value="Carboxypeptidase-like, regulatory domain"/>
    <property type="match status" value="1"/>
</dbReference>
<sequence length="1002" mass="111217">MKKVLFLCFAVLMSAAAAFAQDKEISGTVYDSSGEGLAGVGVMVKGTTVGTMTDLDGSFTLKVPEDAVLEISCLGFQTQEISASGRNTFEITMIDDAELLEGTVVIGYGTVKRTNFTGSVATYSVSDGPVANVPKTSALDMLRGIAPGLAMSQSGIAGQSPSLQVRGQRSISGGSDPLIVLDGVIYKGEINDIDPNSIESMSVMKDATSLASYGSQAANGVIMITSKKGERGKPTVDFRASVGLVEQNYKPELRNGEQYIELINARRGEPEGSTSWMSPLELANYEAGRETDWVDYISQTGVQQEYGVSVSGGGEGMNYYVGTSYSDLTNFIKGNRFIRETVTARINANVNKYISLGFNFNWSSSQDDGVRPGYSRWFSPYGQPTLEDGSIRKYIIGPTQETATNPLWPIESGSVDSQLRGNAVTVGGNLNIEIPWVKGLSYRITGNYSTRNMLTRRFNHEKYYIQATDGDEYTTELFDKYLSQATGYITNRRNIDWVLDNILTYDREIGNHYVNATLVYTMDSSLREGTNVTGTDFSDIGNTTLGFYGLSNAKTQTIDEISYTLHNDIGYLARVNYSYANKYHLNASIRRDGSSVFGSDRKWGNFPAVGVAWTISDENFMKGAKWLDYLKLKASWGKNGNQSLAPYGTLSRMDMGKTGGIVGYFGDEHVFGQAMTTLGNPDLGWETTTSWNFGFETDFLHRRMHLEVDAYTSKTTDQIFNRTIPVMGAGITNQSATMGRVDNWGIEASLRGQIIKTDDIDWSATLNFTMNRNKLVELYGDGKDDIVNNLFIGHSLGAIYGYVWDGVVQEWDTEYMERNGVTPGDIKNKDIDGDGYITENDRTILGYDKEAFRMSLATTFRWKNLTVYALFNGIFSGGMYGKALNNNAYLSSTENMQYLNTLNHPFWTPENKSNVYPKPWNVGGELYALQNYGFVRLQDLNISYSLPQRWLKVVGIKNLQVFVSGQNLFFIAPGWEYSDPEVRSFQSQQLRRTYTFGLNLRF</sequence>
<comment type="subcellular location">
    <subcellularLocation>
        <location evidence="1 8">Cell outer membrane</location>
        <topology evidence="1 8">Multi-pass membrane protein</topology>
    </subcellularLocation>
</comment>
<comment type="caution">
    <text evidence="13">The sequence shown here is derived from an EMBL/GenBank/DDBJ whole genome shotgun (WGS) entry which is preliminary data.</text>
</comment>
<evidence type="ECO:0000259" key="12">
    <source>
        <dbReference type="Pfam" id="PF07715"/>
    </source>
</evidence>
<evidence type="ECO:0000256" key="6">
    <source>
        <dbReference type="ARBA" id="ARBA00023136"/>
    </source>
</evidence>
<dbReference type="SUPFAM" id="SSF49464">
    <property type="entry name" value="Carboxypeptidase regulatory domain-like"/>
    <property type="match status" value="1"/>
</dbReference>
<dbReference type="NCBIfam" id="TIGR04056">
    <property type="entry name" value="OMP_RagA_SusC"/>
    <property type="match status" value="1"/>
</dbReference>
<feature type="domain" description="TonB-dependent receptor plug" evidence="12">
    <location>
        <begin position="122"/>
        <end position="221"/>
    </location>
</feature>
<dbReference type="InterPro" id="IPR036942">
    <property type="entry name" value="Beta-barrel_TonB_sf"/>
</dbReference>
<gene>
    <name evidence="13" type="ORF">IAC35_05915</name>
</gene>
<feature type="domain" description="TonB-dependent receptor-like beta-barrel" evidence="11">
    <location>
        <begin position="416"/>
        <end position="968"/>
    </location>
</feature>
<keyword evidence="10" id="KW-0732">Signal</keyword>
<evidence type="ECO:0000256" key="8">
    <source>
        <dbReference type="PROSITE-ProRule" id="PRU01360"/>
    </source>
</evidence>
<evidence type="ECO:0000256" key="3">
    <source>
        <dbReference type="ARBA" id="ARBA00022452"/>
    </source>
</evidence>
<organism evidence="13 14">
    <name type="scientific">Candidatus Cryptobacteroides merdipullorum</name>
    <dbReference type="NCBI Taxonomy" id="2840771"/>
    <lineage>
        <taxon>Bacteria</taxon>
        <taxon>Pseudomonadati</taxon>
        <taxon>Bacteroidota</taxon>
        <taxon>Bacteroidia</taxon>
        <taxon>Bacteroidales</taxon>
        <taxon>Candidatus Cryptobacteroides</taxon>
    </lineage>
</organism>
<accession>A0A9D1GP90</accession>
<keyword evidence="2 8" id="KW-0813">Transport</keyword>
<dbReference type="Gene3D" id="2.40.170.20">
    <property type="entry name" value="TonB-dependent receptor, beta-barrel domain"/>
    <property type="match status" value="1"/>
</dbReference>
<keyword evidence="4 8" id="KW-0812">Transmembrane</keyword>
<dbReference type="Pfam" id="PF00593">
    <property type="entry name" value="TonB_dep_Rec_b-barrel"/>
    <property type="match status" value="1"/>
</dbReference>
<keyword evidence="5 9" id="KW-0798">TonB box</keyword>
<evidence type="ECO:0000256" key="7">
    <source>
        <dbReference type="ARBA" id="ARBA00023237"/>
    </source>
</evidence>
<reference evidence="13" key="2">
    <citation type="journal article" date="2021" name="PeerJ">
        <title>Extensive microbial diversity within the chicken gut microbiome revealed by metagenomics and culture.</title>
        <authorList>
            <person name="Gilroy R."/>
            <person name="Ravi A."/>
            <person name="Getino M."/>
            <person name="Pursley I."/>
            <person name="Horton D.L."/>
            <person name="Alikhan N.F."/>
            <person name="Baker D."/>
            <person name="Gharbi K."/>
            <person name="Hall N."/>
            <person name="Watson M."/>
            <person name="Adriaenssens E.M."/>
            <person name="Foster-Nyarko E."/>
            <person name="Jarju S."/>
            <person name="Secka A."/>
            <person name="Antonio M."/>
            <person name="Oren A."/>
            <person name="Chaudhuri R.R."/>
            <person name="La Ragione R."/>
            <person name="Hildebrand F."/>
            <person name="Pallen M.J."/>
        </authorList>
    </citation>
    <scope>NUCLEOTIDE SEQUENCE</scope>
    <source>
        <strain evidence="13">ChiHecec2B26-709</strain>
    </source>
</reference>
<dbReference type="GO" id="GO:0009279">
    <property type="term" value="C:cell outer membrane"/>
    <property type="evidence" value="ECO:0007669"/>
    <property type="project" value="UniProtKB-SubCell"/>
</dbReference>
<evidence type="ECO:0000313" key="13">
    <source>
        <dbReference type="EMBL" id="HIT47374.1"/>
    </source>
</evidence>
<dbReference type="InterPro" id="IPR023997">
    <property type="entry name" value="TonB-dep_OMP_SusC/RagA_CS"/>
</dbReference>
<proteinExistence type="inferred from homology"/>
<evidence type="ECO:0000256" key="4">
    <source>
        <dbReference type="ARBA" id="ARBA00022692"/>
    </source>
</evidence>
<evidence type="ECO:0000256" key="5">
    <source>
        <dbReference type="ARBA" id="ARBA00023077"/>
    </source>
</evidence>
<dbReference type="Gene3D" id="2.170.130.10">
    <property type="entry name" value="TonB-dependent receptor, plug domain"/>
    <property type="match status" value="1"/>
</dbReference>
<dbReference type="InterPro" id="IPR008969">
    <property type="entry name" value="CarboxyPept-like_regulatory"/>
</dbReference>
<feature type="chain" id="PRO_5038476103" evidence="10">
    <location>
        <begin position="21"/>
        <end position="1002"/>
    </location>
</feature>
<evidence type="ECO:0000259" key="11">
    <source>
        <dbReference type="Pfam" id="PF00593"/>
    </source>
</evidence>
<name>A0A9D1GP90_9BACT</name>
<dbReference type="InterPro" id="IPR039426">
    <property type="entry name" value="TonB-dep_rcpt-like"/>
</dbReference>
<reference evidence="13" key="1">
    <citation type="submission" date="2020-10" db="EMBL/GenBank/DDBJ databases">
        <authorList>
            <person name="Gilroy R."/>
        </authorList>
    </citation>
    <scope>NUCLEOTIDE SEQUENCE</scope>
    <source>
        <strain evidence="13">ChiHecec2B26-709</strain>
    </source>
</reference>
<evidence type="ECO:0000256" key="9">
    <source>
        <dbReference type="RuleBase" id="RU003357"/>
    </source>
</evidence>
<keyword evidence="13" id="KW-0675">Receptor</keyword>